<dbReference type="STRING" id="400682.A0A1X7VPK6"/>
<dbReference type="Gene3D" id="2.60.40.10">
    <property type="entry name" value="Immunoglobulins"/>
    <property type="match status" value="1"/>
</dbReference>
<comment type="similarity">
    <text evidence="1">Belongs to the glycosyl hydrolase 3 family.</text>
</comment>
<dbReference type="InterPro" id="IPR026891">
    <property type="entry name" value="Fn3-like"/>
</dbReference>
<dbReference type="EnsemblMetazoa" id="Aqu2.1.41328_001">
    <property type="protein sequence ID" value="Aqu2.1.41328_001"/>
    <property type="gene ID" value="Aqu2.1.41328"/>
</dbReference>
<evidence type="ECO:0000256" key="3">
    <source>
        <dbReference type="ARBA" id="ARBA00022801"/>
    </source>
</evidence>
<gene>
    <name evidence="7" type="primary">100632569</name>
</gene>
<dbReference type="SUPFAM" id="SSF51445">
    <property type="entry name" value="(Trans)glycosidases"/>
    <property type="match status" value="1"/>
</dbReference>
<dbReference type="Pfam" id="PF01915">
    <property type="entry name" value="Glyco_hydro_3_C"/>
    <property type="match status" value="1"/>
</dbReference>
<dbReference type="eggNOG" id="ENOG502QQ55">
    <property type="taxonomic scope" value="Eukaryota"/>
</dbReference>
<feature type="chain" id="PRO_5010855632" description="Fibronectin type III-like domain-containing protein" evidence="5">
    <location>
        <begin position="19"/>
        <end position="728"/>
    </location>
</feature>
<dbReference type="InterPro" id="IPR002772">
    <property type="entry name" value="Glyco_hydro_3_C"/>
</dbReference>
<evidence type="ECO:0000256" key="2">
    <source>
        <dbReference type="ARBA" id="ARBA00022729"/>
    </source>
</evidence>
<evidence type="ECO:0000256" key="1">
    <source>
        <dbReference type="ARBA" id="ARBA00005336"/>
    </source>
</evidence>
<dbReference type="KEGG" id="aqu:100632569"/>
<evidence type="ECO:0000256" key="5">
    <source>
        <dbReference type="SAM" id="SignalP"/>
    </source>
</evidence>
<dbReference type="GO" id="GO:0045493">
    <property type="term" value="P:xylan catabolic process"/>
    <property type="evidence" value="ECO:0007669"/>
    <property type="project" value="InterPro"/>
</dbReference>
<dbReference type="InterPro" id="IPR044993">
    <property type="entry name" value="BXL"/>
</dbReference>
<dbReference type="PANTHER" id="PTHR42721">
    <property type="entry name" value="SUGAR HYDROLASE-RELATED"/>
    <property type="match status" value="1"/>
</dbReference>
<keyword evidence="8" id="KW-1185">Reference proteome</keyword>
<dbReference type="GO" id="GO:0009044">
    <property type="term" value="F:xylan 1,4-beta-xylosidase activity"/>
    <property type="evidence" value="ECO:0007669"/>
    <property type="project" value="InterPro"/>
</dbReference>
<organism evidence="7">
    <name type="scientific">Amphimedon queenslandica</name>
    <name type="common">Sponge</name>
    <dbReference type="NCBI Taxonomy" id="400682"/>
    <lineage>
        <taxon>Eukaryota</taxon>
        <taxon>Metazoa</taxon>
        <taxon>Porifera</taxon>
        <taxon>Demospongiae</taxon>
        <taxon>Heteroscleromorpha</taxon>
        <taxon>Haplosclerida</taxon>
        <taxon>Niphatidae</taxon>
        <taxon>Amphimedon</taxon>
    </lineage>
</organism>
<proteinExistence type="inferred from homology"/>
<dbReference type="InterPro" id="IPR017853">
    <property type="entry name" value="GH"/>
</dbReference>
<dbReference type="EnsemblMetazoa" id="XM_003383589.2">
    <property type="protein sequence ID" value="XP_003383637.1"/>
    <property type="gene ID" value="LOC100632569"/>
</dbReference>
<evidence type="ECO:0000259" key="6">
    <source>
        <dbReference type="SMART" id="SM01217"/>
    </source>
</evidence>
<dbReference type="AlphaFoldDB" id="A0A1X7VPK6"/>
<reference evidence="7" key="2">
    <citation type="submission" date="2017-05" db="UniProtKB">
        <authorList>
            <consortium name="EnsemblMetazoa"/>
        </authorList>
    </citation>
    <scope>IDENTIFICATION</scope>
</reference>
<keyword evidence="3" id="KW-0378">Hydrolase</keyword>
<dbReference type="Pfam" id="PF00933">
    <property type="entry name" value="Glyco_hydro_3"/>
    <property type="match status" value="1"/>
</dbReference>
<dbReference type="Proteomes" id="UP000007879">
    <property type="component" value="Unassembled WGS sequence"/>
</dbReference>
<dbReference type="Gene3D" id="3.40.50.1700">
    <property type="entry name" value="Glycoside hydrolase family 3 C-terminal domain"/>
    <property type="match status" value="1"/>
</dbReference>
<dbReference type="InterPro" id="IPR036881">
    <property type="entry name" value="Glyco_hydro_3_C_sf"/>
</dbReference>
<feature type="domain" description="Fibronectin type III-like" evidence="6">
    <location>
        <begin position="651"/>
        <end position="718"/>
    </location>
</feature>
<dbReference type="GO" id="GO:0031222">
    <property type="term" value="P:arabinan catabolic process"/>
    <property type="evidence" value="ECO:0007669"/>
    <property type="project" value="TreeGrafter"/>
</dbReference>
<name>A0A1X7VPK6_AMPQE</name>
<dbReference type="Pfam" id="PF14310">
    <property type="entry name" value="Fn3-like"/>
    <property type="match status" value="1"/>
</dbReference>
<dbReference type="Gene3D" id="3.20.20.300">
    <property type="entry name" value="Glycoside hydrolase, family 3, N-terminal domain"/>
    <property type="match status" value="1"/>
</dbReference>
<dbReference type="InterPro" id="IPR036962">
    <property type="entry name" value="Glyco_hydro_3_N_sf"/>
</dbReference>
<dbReference type="PANTHER" id="PTHR42721:SF3">
    <property type="entry name" value="BETA-D-XYLOSIDASE 5-RELATED"/>
    <property type="match status" value="1"/>
</dbReference>
<accession>A0A1X7VPK6</accession>
<evidence type="ECO:0000256" key="4">
    <source>
        <dbReference type="ARBA" id="ARBA00023295"/>
    </source>
</evidence>
<dbReference type="InterPro" id="IPR013783">
    <property type="entry name" value="Ig-like_fold"/>
</dbReference>
<dbReference type="SUPFAM" id="SSF52279">
    <property type="entry name" value="Beta-D-glucan exohydrolase, C-terminal domain"/>
    <property type="match status" value="1"/>
</dbReference>
<protein>
    <recommendedName>
        <fullName evidence="6">Fibronectin type III-like domain-containing protein</fullName>
    </recommendedName>
</protein>
<reference evidence="8" key="1">
    <citation type="journal article" date="2010" name="Nature">
        <title>The Amphimedon queenslandica genome and the evolution of animal complexity.</title>
        <authorList>
            <person name="Srivastava M."/>
            <person name="Simakov O."/>
            <person name="Chapman J."/>
            <person name="Fahey B."/>
            <person name="Gauthier M.E."/>
            <person name="Mitros T."/>
            <person name="Richards G.S."/>
            <person name="Conaco C."/>
            <person name="Dacre M."/>
            <person name="Hellsten U."/>
            <person name="Larroux C."/>
            <person name="Putnam N.H."/>
            <person name="Stanke M."/>
            <person name="Adamska M."/>
            <person name="Darling A."/>
            <person name="Degnan S.M."/>
            <person name="Oakley T.H."/>
            <person name="Plachetzki D.C."/>
            <person name="Zhai Y."/>
            <person name="Adamski M."/>
            <person name="Calcino A."/>
            <person name="Cummins S.F."/>
            <person name="Goodstein D.M."/>
            <person name="Harris C."/>
            <person name="Jackson D.J."/>
            <person name="Leys S.P."/>
            <person name="Shu S."/>
            <person name="Woodcroft B.J."/>
            <person name="Vervoort M."/>
            <person name="Kosik K.S."/>
            <person name="Manning G."/>
            <person name="Degnan B.M."/>
            <person name="Rokhsar D.S."/>
        </authorList>
    </citation>
    <scope>NUCLEOTIDE SEQUENCE [LARGE SCALE GENOMIC DNA]</scope>
</reference>
<dbReference type="GO" id="GO:0046556">
    <property type="term" value="F:alpha-L-arabinofuranosidase activity"/>
    <property type="evidence" value="ECO:0007669"/>
    <property type="project" value="TreeGrafter"/>
</dbReference>
<evidence type="ECO:0000313" key="7">
    <source>
        <dbReference type="EnsemblMetazoa" id="Aqu2.1.41328_001"/>
    </source>
</evidence>
<feature type="signal peptide" evidence="5">
    <location>
        <begin position="1"/>
        <end position="18"/>
    </location>
</feature>
<keyword evidence="2 5" id="KW-0732">Signal</keyword>
<dbReference type="SMART" id="SM01217">
    <property type="entry name" value="Fn3_like"/>
    <property type="match status" value="1"/>
</dbReference>
<dbReference type="PRINTS" id="PR00133">
    <property type="entry name" value="GLHYDRLASE3"/>
</dbReference>
<evidence type="ECO:0000313" key="8">
    <source>
        <dbReference type="Proteomes" id="UP000007879"/>
    </source>
</evidence>
<sequence length="728" mass="79780">MEMKFTVLLVFLFASSVADYCEKAPFNTYKYCDYTQSIPERVNDLLSRMTILDKIPQLITSAPAIPSLDIPAYQWWSEGLHGVAGSPGVHFGGNFPNATSFPQVIGLGATFNMSLVLAMAQVISTEARAFANGGQAGLTYFAPNINIFRDPRWGRGQETPGEDPYLSSQYAANFVKGMQEGADDTRYLKTIATCKHYAAYDLENYLNLSRHTFNAIVSDQDFEETYFPAFRSCVEEGKVGSIMCSYNAVNGVPSCANDFINNEVARGKWGFEGYVVSDCGAISDIINSHKYTSNTDDTVAAGLRGGCDLNCGHFYSDHAQAAYDNGAITDDDIDRAMTRLFTYRMRLGMFDPPSMQPFRDYTNDKVDTKQHEALALDASRESIVLLQNNKDILPLSLTTHRKIALVGPHGQAQGAMQGNYKGTAPYLISPMQGLQDLGLSVTFAAGCTQVACPTIAGFSEVTKLVEEHSIEAIIAVIGLDESQESEGHDRTSLTLPGQQVQLLEDIKKKAVPGIPFIVVVMSGGPVDLSGVKDIADAILWAGYPGQSGGQAIAEVIYGKVNPSGRLPVTFYPASYINEIPYTNMSMRVPPGRSYKFYTGTPVFPFGFGLSYTTFEMKWKNPPNVTHLKTTHDVDVNYEVVVTNAGKRSGSVSVLAYITSTVPGAPMKELFGFQKIYLKPEQSMTLSFVAEPKVFTTVDKHGERKIRPGTYKITIGDTSDLKHTVFIRE</sequence>
<dbReference type="OrthoDB" id="47059at2759"/>
<dbReference type="InterPro" id="IPR001764">
    <property type="entry name" value="Glyco_hydro_3_N"/>
</dbReference>
<dbReference type="InParanoid" id="A0A1X7VPK6"/>
<keyword evidence="4" id="KW-0326">Glycosidase</keyword>